<dbReference type="Gene3D" id="1.10.10.10">
    <property type="entry name" value="Winged helix-like DNA-binding domain superfamily/Winged helix DNA-binding domain"/>
    <property type="match status" value="1"/>
</dbReference>
<keyword evidence="2" id="KW-1185">Reference proteome</keyword>
<organism evidence="1 2">
    <name type="scientific">Phyllosticta citricarpa</name>
    <dbReference type="NCBI Taxonomy" id="55181"/>
    <lineage>
        <taxon>Eukaryota</taxon>
        <taxon>Fungi</taxon>
        <taxon>Dikarya</taxon>
        <taxon>Ascomycota</taxon>
        <taxon>Pezizomycotina</taxon>
        <taxon>Dothideomycetes</taxon>
        <taxon>Dothideomycetes incertae sedis</taxon>
        <taxon>Botryosphaeriales</taxon>
        <taxon>Phyllostictaceae</taxon>
        <taxon>Phyllosticta</taxon>
    </lineage>
</organism>
<proteinExistence type="predicted"/>
<dbReference type="SUPFAM" id="SSF46689">
    <property type="entry name" value="Homeodomain-like"/>
    <property type="match status" value="1"/>
</dbReference>
<protein>
    <submittedName>
        <fullName evidence="1">Uncharacterized protein</fullName>
    </submittedName>
</protein>
<dbReference type="Proteomes" id="UP001365128">
    <property type="component" value="Unassembled WGS sequence"/>
</dbReference>
<comment type="caution">
    <text evidence="1">The sequence shown here is derived from an EMBL/GenBank/DDBJ whole genome shotgun (WGS) entry which is preliminary data.</text>
</comment>
<dbReference type="InterPro" id="IPR036388">
    <property type="entry name" value="WH-like_DNA-bd_sf"/>
</dbReference>
<dbReference type="InterPro" id="IPR009057">
    <property type="entry name" value="Homeodomain-like_sf"/>
</dbReference>
<evidence type="ECO:0000313" key="1">
    <source>
        <dbReference type="EMBL" id="KAK7550193.1"/>
    </source>
</evidence>
<sequence length="98" mass="10975">MAPRNPLRPIFGNKQPKKELSSTQRALIISAHFSGKKPATIARELRVPDSTIQYTLKNATPNYTGISKARAGQPKATTSHNERIIIRKARLHPQDTYL</sequence>
<evidence type="ECO:0000313" key="2">
    <source>
        <dbReference type="Proteomes" id="UP001365128"/>
    </source>
</evidence>
<gene>
    <name evidence="1" type="ORF">IWX46DRAFT_446776</name>
</gene>
<reference evidence="1 2" key="1">
    <citation type="submission" date="2024-04" db="EMBL/GenBank/DDBJ databases">
        <title>Phyllosticta paracitricarpa is synonymous to the EU quarantine fungus P. citricarpa based on phylogenomic analyses.</title>
        <authorList>
            <consortium name="Lawrence Berkeley National Laboratory"/>
            <person name="Van Ingen-Buijs V.A."/>
            <person name="Van Westerhoven A.C."/>
            <person name="Haridas S."/>
            <person name="Skiadas P."/>
            <person name="Martin F."/>
            <person name="Groenewald J.Z."/>
            <person name="Crous P.W."/>
            <person name="Seidl M.F."/>
        </authorList>
    </citation>
    <scope>NUCLEOTIDE SEQUENCE [LARGE SCALE GENOMIC DNA]</scope>
    <source>
        <strain evidence="1 2">CBS 122670</strain>
    </source>
</reference>
<name>A0ABR1MIF0_9PEZI</name>
<dbReference type="EMBL" id="JBBPDW010000008">
    <property type="protein sequence ID" value="KAK7550193.1"/>
    <property type="molecule type" value="Genomic_DNA"/>
</dbReference>
<accession>A0ABR1MIF0</accession>